<dbReference type="Proteomes" id="UP001188597">
    <property type="component" value="Unassembled WGS sequence"/>
</dbReference>
<protein>
    <submittedName>
        <fullName evidence="3">Uncharacterized protein</fullName>
    </submittedName>
</protein>
<organism evidence="3 4">
    <name type="scientific">Escallonia herrerae</name>
    <dbReference type="NCBI Taxonomy" id="1293975"/>
    <lineage>
        <taxon>Eukaryota</taxon>
        <taxon>Viridiplantae</taxon>
        <taxon>Streptophyta</taxon>
        <taxon>Embryophyta</taxon>
        <taxon>Tracheophyta</taxon>
        <taxon>Spermatophyta</taxon>
        <taxon>Magnoliopsida</taxon>
        <taxon>eudicotyledons</taxon>
        <taxon>Gunneridae</taxon>
        <taxon>Pentapetalae</taxon>
        <taxon>asterids</taxon>
        <taxon>campanulids</taxon>
        <taxon>Escalloniales</taxon>
        <taxon>Escalloniaceae</taxon>
        <taxon>Escallonia</taxon>
    </lineage>
</organism>
<dbReference type="EMBL" id="JAVXUP010000276">
    <property type="protein sequence ID" value="KAK3032227.1"/>
    <property type="molecule type" value="Genomic_DNA"/>
</dbReference>
<evidence type="ECO:0000313" key="2">
    <source>
        <dbReference type="EMBL" id="KAK3031778.1"/>
    </source>
</evidence>
<dbReference type="EMBL" id="JAVXUP010000294">
    <property type="protein sequence ID" value="KAK3031778.1"/>
    <property type="molecule type" value="Genomic_DNA"/>
</dbReference>
<name>A0AA88WRH3_9ASTE</name>
<keyword evidence="4" id="KW-1185">Reference proteome</keyword>
<feature type="region of interest" description="Disordered" evidence="1">
    <location>
        <begin position="129"/>
        <end position="172"/>
    </location>
</feature>
<comment type="caution">
    <text evidence="3">The sequence shown here is derived from an EMBL/GenBank/DDBJ whole genome shotgun (WGS) entry which is preliminary data.</text>
</comment>
<proteinExistence type="predicted"/>
<evidence type="ECO:0000256" key="1">
    <source>
        <dbReference type="SAM" id="MobiDB-lite"/>
    </source>
</evidence>
<feature type="compositionally biased region" description="Acidic residues" evidence="1">
    <location>
        <begin position="162"/>
        <end position="172"/>
    </location>
</feature>
<gene>
    <name evidence="3" type="ORF">RJ639_035520</name>
    <name evidence="2" type="ORF">RJ639_037075</name>
</gene>
<accession>A0AA88WRH3</accession>
<evidence type="ECO:0000313" key="3">
    <source>
        <dbReference type="EMBL" id="KAK3032227.1"/>
    </source>
</evidence>
<feature type="compositionally biased region" description="Gly residues" evidence="1">
    <location>
        <begin position="145"/>
        <end position="159"/>
    </location>
</feature>
<reference evidence="3" key="1">
    <citation type="submission" date="2022-12" db="EMBL/GenBank/DDBJ databases">
        <title>Draft genome assemblies for two species of Escallonia (Escalloniales).</title>
        <authorList>
            <person name="Chanderbali A."/>
            <person name="Dervinis C."/>
            <person name="Anghel I."/>
            <person name="Soltis D."/>
            <person name="Soltis P."/>
            <person name="Zapata F."/>
        </authorList>
    </citation>
    <scope>NUCLEOTIDE SEQUENCE</scope>
    <source>
        <strain evidence="3">UCBG64.0493</strain>
        <tissue evidence="3">Leaf</tissue>
    </source>
</reference>
<dbReference type="AlphaFoldDB" id="A0AA88WRH3"/>
<sequence length="172" mass="18336">MSYIGNQLLCRKPVTRNCTDPESVRLRYFELDLSTPSTLVKHSNFSHSGKVSFALNTETDQRKHVIIHVKSIIRQNTTAIGKQNPAETHHDAVQIGAKFKEMAEFSDDGLAYGVEGLAGGLRIEAEEGGEGLVGGSMGEAEEGGGKGINKGGGGEWGKGGGEETEEKDEGGF</sequence>
<evidence type="ECO:0000313" key="4">
    <source>
        <dbReference type="Proteomes" id="UP001188597"/>
    </source>
</evidence>